<protein>
    <submittedName>
        <fullName evidence="1">Uncharacterized protein</fullName>
    </submittedName>
</protein>
<comment type="caution">
    <text evidence="1">The sequence shown here is derived from an EMBL/GenBank/DDBJ whole genome shotgun (WGS) entry which is preliminary data.</text>
</comment>
<accession>A0ABM9CHN5</accession>
<proteinExistence type="predicted"/>
<dbReference type="Proteomes" id="UP000838686">
    <property type="component" value="Unassembled WGS sequence"/>
</dbReference>
<keyword evidence="2" id="KW-1185">Reference proteome</keyword>
<organism evidence="1 2">
    <name type="scientific">Paenibacillus plantiphilus</name>
    <dbReference type="NCBI Taxonomy" id="2905650"/>
    <lineage>
        <taxon>Bacteria</taxon>
        <taxon>Bacillati</taxon>
        <taxon>Bacillota</taxon>
        <taxon>Bacilli</taxon>
        <taxon>Bacillales</taxon>
        <taxon>Paenibacillaceae</taxon>
        <taxon>Paenibacillus</taxon>
    </lineage>
</organism>
<sequence>MKTLYEYATEVMTTSIEHYLKVANLSSGFQVFNLDLLQDFDTREMVLAGKSLDVQDFTAEDCLKELERVSSISFDVEKGVSFYVYKHTRTYIQTLIQTATELSNNFSSIEPIVIKEHSYLLPIWQAALSIGSKANLKTIFGSASDRLISKPSAEKISEYANNYFTTHTVSAVQVTERVERTLEGIIRDLVGRLLLESVVKNALDKANVPYLTEAEYSGIDGVVYKIRADFVIPNAENPLAFIEVRKSSSRHASLYAKDKMFSAINWKGKHPEMLGIIVTEGEWTNESLVTMAKVFDYVVPLANSEMLANNIKLYLDGDKSILKWIINFSIQRNTLPIS</sequence>
<evidence type="ECO:0000313" key="1">
    <source>
        <dbReference type="EMBL" id="CAH1213191.1"/>
    </source>
</evidence>
<dbReference type="RefSeq" id="WP_236344016.1">
    <property type="nucleotide sequence ID" value="NZ_CAKMMF010000021.1"/>
</dbReference>
<gene>
    <name evidence="1" type="ORF">PAECIP111893_03645</name>
</gene>
<name>A0ABM9CHN5_9BACL</name>
<reference evidence="1" key="1">
    <citation type="submission" date="2022-01" db="EMBL/GenBank/DDBJ databases">
        <authorList>
            <person name="Criscuolo A."/>
        </authorList>
    </citation>
    <scope>NUCLEOTIDE SEQUENCE</scope>
    <source>
        <strain evidence="1">CIP111893</strain>
    </source>
</reference>
<dbReference type="EMBL" id="CAKMMF010000021">
    <property type="protein sequence ID" value="CAH1213191.1"/>
    <property type="molecule type" value="Genomic_DNA"/>
</dbReference>
<evidence type="ECO:0000313" key="2">
    <source>
        <dbReference type="Proteomes" id="UP000838686"/>
    </source>
</evidence>